<evidence type="ECO:0000256" key="14">
    <source>
        <dbReference type="PROSITE-ProRule" id="PRU01360"/>
    </source>
</evidence>
<keyword evidence="3 14" id="KW-0813">Transport</keyword>
<keyword evidence="7 17" id="KW-0732">Signal</keyword>
<dbReference type="GO" id="GO:0015344">
    <property type="term" value="F:siderophore uptake transmembrane transporter activity"/>
    <property type="evidence" value="ECO:0007669"/>
    <property type="project" value="TreeGrafter"/>
</dbReference>
<dbReference type="Gene3D" id="2.40.170.20">
    <property type="entry name" value="TonB-dependent receptor, beta-barrel domain"/>
    <property type="match status" value="1"/>
</dbReference>
<protein>
    <submittedName>
        <fullName evidence="19">TonB-dependent siderophore receptor</fullName>
    </submittedName>
</protein>
<evidence type="ECO:0000256" key="17">
    <source>
        <dbReference type="SAM" id="SignalP"/>
    </source>
</evidence>
<dbReference type="GO" id="GO:0038023">
    <property type="term" value="F:signaling receptor activity"/>
    <property type="evidence" value="ECO:0007669"/>
    <property type="project" value="InterPro"/>
</dbReference>
<dbReference type="CDD" id="cd01347">
    <property type="entry name" value="ligand_gated_channel"/>
    <property type="match status" value="1"/>
</dbReference>
<proteinExistence type="inferred from homology"/>
<comment type="subcellular location">
    <subcellularLocation>
        <location evidence="1 14">Cell outer membrane</location>
        <topology evidence="1 14">Multi-pass membrane protein</topology>
    </subcellularLocation>
</comment>
<evidence type="ECO:0000256" key="2">
    <source>
        <dbReference type="ARBA" id="ARBA00009810"/>
    </source>
</evidence>
<dbReference type="InterPro" id="IPR036942">
    <property type="entry name" value="Beta-barrel_TonB_sf"/>
</dbReference>
<accession>N6Y604</accession>
<keyword evidence="20" id="KW-1185">Reference proteome</keyword>
<dbReference type="Pfam" id="PF07715">
    <property type="entry name" value="Plug"/>
    <property type="match status" value="1"/>
</dbReference>
<evidence type="ECO:0000256" key="11">
    <source>
        <dbReference type="ARBA" id="ARBA00023136"/>
    </source>
</evidence>
<comment type="similarity">
    <text evidence="2 14 16">Belongs to the TonB-dependent receptor family.</text>
</comment>
<evidence type="ECO:0000313" key="19">
    <source>
        <dbReference type="EMBL" id="ENO87030.1"/>
    </source>
</evidence>
<evidence type="ECO:0000256" key="6">
    <source>
        <dbReference type="ARBA" id="ARBA00022692"/>
    </source>
</evidence>
<gene>
    <name evidence="19" type="ORF">C666_11900</name>
</gene>
<dbReference type="PROSITE" id="PS00430">
    <property type="entry name" value="TONB_DEPENDENT_REC_1"/>
    <property type="match status" value="1"/>
</dbReference>
<dbReference type="Proteomes" id="UP000013232">
    <property type="component" value="Unassembled WGS sequence"/>
</dbReference>
<feature type="short sequence motif" description="TonB box" evidence="15">
    <location>
        <begin position="88"/>
        <end position="94"/>
    </location>
</feature>
<dbReference type="SMART" id="SM00965">
    <property type="entry name" value="STN"/>
    <property type="match status" value="1"/>
</dbReference>
<keyword evidence="12 19" id="KW-0675">Receptor</keyword>
<dbReference type="eggNOG" id="COG4774">
    <property type="taxonomic scope" value="Bacteria"/>
</dbReference>
<evidence type="ECO:0000256" key="15">
    <source>
        <dbReference type="PROSITE-ProRule" id="PRU10143"/>
    </source>
</evidence>
<feature type="chain" id="PRO_5004128126" evidence="17">
    <location>
        <begin position="22"/>
        <end position="787"/>
    </location>
</feature>
<sequence length="787" mass="85879">MKRRKPLLAAVLLALGSHASAAPFDQPAQALDLALGQLARAAGLQLVTNPALVAGRQARSIHNAPDLQAALVQLLAGTGLQARIEGDTLIVEATARTATLPAVTVTYHNAGENAFGPVSGYAAKRSATGTKTDTPILETPQSVTVIGAEEMETRNTRDLSEALNYTAGVIPRTEAADRTGDGFIIRGFEAAAGSIYRDGMPLTVNFYDGQQEPYGLERVEVLKGAASLLYGATAPGGIVNLVTKRPTPAPLRELNVEYGSFDRKQVSGDFGGQIGSSDTEPSPWSYRATFIKRKSDTFIDHVPDNRDFFVGALRWQPSAATSFTIRAEYLNRETTYVNGLPAEGTVLPNPNGRIARSYFPGIPGWNRYDSTSRSVGYDFEHAFNAMLKLRHVASYTKTKTAMYDGGPTGLSADQSSGQRNFALSRDDASRRLTTSTYLEAKFDTGPAAHTLLAGVDTSNSKWGTDFFNYDVTGGASQSYFHPAYDLTVNRASARRNYYYDDTRQESLGMYLQDQVKINDRLVLLGGLRHERFRTRSTPQDGVTPATRENVSADTGRVGVVYLFDNGVAPFASWSESYQPEAGKDRLGNSFNPTEGEQFEVGVRWQPKGSDTLLSAALYQLTRSNITVPDPLDRTAYAQIGEVRARGLELEARAAVTRNTRVIANYTYTSAETTKTSPWTPELAGQRNGGVPKHAASLWVDHDFGSLGLPELRVGAGVRYIGATPALFRNDLTVASYTLVDVMASYSYGPWRFAVNANNVFDKNYTTCTYNCFYGEERRIIGSMSYRW</sequence>
<keyword evidence="6 14" id="KW-0812">Transmembrane</keyword>
<reference evidence="19 20" key="1">
    <citation type="submission" date="2012-09" db="EMBL/GenBank/DDBJ databases">
        <title>Draft Genome Sequences of 6 Strains from Genus Thauera.</title>
        <authorList>
            <person name="Liu B."/>
            <person name="Shapleigh J.P."/>
            <person name="Frostegard A.H."/>
        </authorList>
    </citation>
    <scope>NUCLEOTIDE SEQUENCE [LARGE SCALE GENOMIC DNA]</scope>
    <source>
        <strain evidence="20">47Lol / DSM 12138</strain>
    </source>
</reference>
<evidence type="ECO:0000256" key="4">
    <source>
        <dbReference type="ARBA" id="ARBA00022452"/>
    </source>
</evidence>
<dbReference type="STRING" id="1123367.GCA_000621305_01333"/>
<dbReference type="Pfam" id="PF07660">
    <property type="entry name" value="STN"/>
    <property type="match status" value="1"/>
</dbReference>
<dbReference type="InterPro" id="IPR010105">
    <property type="entry name" value="TonB_sidphr_rcpt"/>
</dbReference>
<evidence type="ECO:0000256" key="9">
    <source>
        <dbReference type="ARBA" id="ARBA00023065"/>
    </source>
</evidence>
<dbReference type="FunFam" id="2.170.130.10:FF:000001">
    <property type="entry name" value="Catecholate siderophore TonB-dependent receptor"/>
    <property type="match status" value="1"/>
</dbReference>
<dbReference type="EMBL" id="AMXE01000044">
    <property type="protein sequence ID" value="ENO87030.1"/>
    <property type="molecule type" value="Genomic_DNA"/>
</dbReference>
<dbReference type="GO" id="GO:0009279">
    <property type="term" value="C:cell outer membrane"/>
    <property type="evidence" value="ECO:0007669"/>
    <property type="project" value="UniProtKB-SubCell"/>
</dbReference>
<comment type="caution">
    <text evidence="19">The sequence shown here is derived from an EMBL/GenBank/DDBJ whole genome shotgun (WGS) entry which is preliminary data.</text>
</comment>
<dbReference type="RefSeq" id="WP_004339123.1">
    <property type="nucleotide sequence ID" value="NZ_AMXE01000044.1"/>
</dbReference>
<evidence type="ECO:0000256" key="13">
    <source>
        <dbReference type="ARBA" id="ARBA00023237"/>
    </source>
</evidence>
<feature type="signal peptide" evidence="17">
    <location>
        <begin position="1"/>
        <end position="21"/>
    </location>
</feature>
<dbReference type="PANTHER" id="PTHR32552">
    <property type="entry name" value="FERRICHROME IRON RECEPTOR-RELATED"/>
    <property type="match status" value="1"/>
</dbReference>
<dbReference type="AlphaFoldDB" id="N6Y604"/>
<evidence type="ECO:0000259" key="18">
    <source>
        <dbReference type="SMART" id="SM00965"/>
    </source>
</evidence>
<keyword evidence="10 15" id="KW-0798">TonB box</keyword>
<dbReference type="PANTHER" id="PTHR32552:SF68">
    <property type="entry name" value="FERRICHROME OUTER MEMBRANE TRANSPORTER_PHAGE RECEPTOR"/>
    <property type="match status" value="1"/>
</dbReference>
<organism evidence="19 20">
    <name type="scientific">Thauera linaloolentis (strain DSM 12138 / JCM 21573 / CCUG 41526 / CIP 105981 / IAM 15112 / NBRC 102519 / 47Lol)</name>
    <dbReference type="NCBI Taxonomy" id="1123367"/>
    <lineage>
        <taxon>Bacteria</taxon>
        <taxon>Pseudomonadati</taxon>
        <taxon>Pseudomonadota</taxon>
        <taxon>Betaproteobacteria</taxon>
        <taxon>Rhodocyclales</taxon>
        <taxon>Zoogloeaceae</taxon>
        <taxon>Thauera</taxon>
    </lineage>
</organism>
<dbReference type="NCBIfam" id="TIGR01783">
    <property type="entry name" value="TonB-siderophor"/>
    <property type="match status" value="1"/>
</dbReference>
<name>N6Y604_THAL4</name>
<keyword evidence="9" id="KW-0406">Ion transport</keyword>
<evidence type="ECO:0000256" key="10">
    <source>
        <dbReference type="ARBA" id="ARBA00023077"/>
    </source>
</evidence>
<dbReference type="PROSITE" id="PS52016">
    <property type="entry name" value="TONB_DEPENDENT_REC_3"/>
    <property type="match status" value="1"/>
</dbReference>
<dbReference type="InterPro" id="IPR011662">
    <property type="entry name" value="Secretin/TonB_short_N"/>
</dbReference>
<evidence type="ECO:0000256" key="7">
    <source>
        <dbReference type="ARBA" id="ARBA00022729"/>
    </source>
</evidence>
<dbReference type="GO" id="GO:0015891">
    <property type="term" value="P:siderophore transport"/>
    <property type="evidence" value="ECO:0007669"/>
    <property type="project" value="InterPro"/>
</dbReference>
<dbReference type="Pfam" id="PF00593">
    <property type="entry name" value="TonB_dep_Rec_b-barrel"/>
    <property type="match status" value="1"/>
</dbReference>
<feature type="domain" description="Secretin/TonB short N-terminal" evidence="18">
    <location>
        <begin position="44"/>
        <end position="94"/>
    </location>
</feature>
<evidence type="ECO:0000256" key="16">
    <source>
        <dbReference type="RuleBase" id="RU003357"/>
    </source>
</evidence>
<dbReference type="Gene3D" id="2.170.130.10">
    <property type="entry name" value="TonB-dependent receptor, plug domain"/>
    <property type="match status" value="1"/>
</dbReference>
<dbReference type="InterPro" id="IPR010916">
    <property type="entry name" value="TonB_box_CS"/>
</dbReference>
<dbReference type="InterPro" id="IPR037066">
    <property type="entry name" value="Plug_dom_sf"/>
</dbReference>
<keyword evidence="8" id="KW-0408">Iron</keyword>
<dbReference type="InterPro" id="IPR000531">
    <property type="entry name" value="Beta-barrel_TonB"/>
</dbReference>
<dbReference type="Gene3D" id="3.55.50.30">
    <property type="match status" value="1"/>
</dbReference>
<dbReference type="InterPro" id="IPR039426">
    <property type="entry name" value="TonB-dep_rcpt-like"/>
</dbReference>
<dbReference type="InterPro" id="IPR012910">
    <property type="entry name" value="Plug_dom"/>
</dbReference>
<keyword evidence="5" id="KW-0410">Iron transport</keyword>
<keyword evidence="11 14" id="KW-0472">Membrane</keyword>
<evidence type="ECO:0000256" key="5">
    <source>
        <dbReference type="ARBA" id="ARBA00022496"/>
    </source>
</evidence>
<evidence type="ECO:0000256" key="1">
    <source>
        <dbReference type="ARBA" id="ARBA00004571"/>
    </source>
</evidence>
<keyword evidence="13 14" id="KW-0998">Cell outer membrane</keyword>
<evidence type="ECO:0000256" key="3">
    <source>
        <dbReference type="ARBA" id="ARBA00022448"/>
    </source>
</evidence>
<evidence type="ECO:0000256" key="8">
    <source>
        <dbReference type="ARBA" id="ARBA00023004"/>
    </source>
</evidence>
<evidence type="ECO:0000256" key="12">
    <source>
        <dbReference type="ARBA" id="ARBA00023170"/>
    </source>
</evidence>
<dbReference type="SUPFAM" id="SSF56935">
    <property type="entry name" value="Porins"/>
    <property type="match status" value="1"/>
</dbReference>
<evidence type="ECO:0000313" key="20">
    <source>
        <dbReference type="Proteomes" id="UP000013232"/>
    </source>
</evidence>
<keyword evidence="4 14" id="KW-1134">Transmembrane beta strand</keyword>